<sequence>MAAYCVRGAMLHAPGVPFHAAVYSRIEIFEKACSPTYRGQDNCQGEEKSAGILDSFGITRASDISSDDEAATLVLTFPEPCINVPRFAISLIAKLDHISLSKVARLQKVAGELAHIAVKFSDGKIGVRGLRIHSKFMLERLGESCQSEFLVEGYDLLYYISKRFNRWIHSESCSTLSADFFLNHLSVPLQVTRRSSSRRSHLLPYAPDCFARSLHSITLQITPLTGRAADGAKIRSCDDQEIIPSYEANGDYLILNDGETNKEAPPSKTGLVLLVEVFYSRNSLCFYASGVSLREAETVNIVTCLLFFQVKFESHADMSLHLIEGSSAWSEFQLARAVILQVGSVYLTYHAFIKVLSVHNVYIGCLIDGGQDEVSFAEIDTRLAFLISAAVTEQLTPKDAIGRNKLMLKSSIYKDSVFTKIEVDQYFFLEELGDKGLPNFESSRRHYETYAPFHAGHLEMVRHVSRETLRQPLTRDTHIREHTEQCIVDLNERFHILIGVYKDTFAVRLGYGFIPVIGPSNFTIYL</sequence>
<protein>
    <submittedName>
        <fullName evidence="1">Uncharacterized protein</fullName>
    </submittedName>
</protein>
<name>A0ACB6Q8N5_9PLEO</name>
<keyword evidence="2" id="KW-1185">Reference proteome</keyword>
<gene>
    <name evidence="1" type="ORF">BDR25DRAFT_362974</name>
</gene>
<dbReference type="EMBL" id="MU003552">
    <property type="protein sequence ID" value="KAF2463245.1"/>
    <property type="molecule type" value="Genomic_DNA"/>
</dbReference>
<proteinExistence type="predicted"/>
<organism evidence="1 2">
    <name type="scientific">Lindgomyces ingoldianus</name>
    <dbReference type="NCBI Taxonomy" id="673940"/>
    <lineage>
        <taxon>Eukaryota</taxon>
        <taxon>Fungi</taxon>
        <taxon>Dikarya</taxon>
        <taxon>Ascomycota</taxon>
        <taxon>Pezizomycotina</taxon>
        <taxon>Dothideomycetes</taxon>
        <taxon>Pleosporomycetidae</taxon>
        <taxon>Pleosporales</taxon>
        <taxon>Lindgomycetaceae</taxon>
        <taxon>Lindgomyces</taxon>
    </lineage>
</organism>
<accession>A0ACB6Q8N5</accession>
<comment type="caution">
    <text evidence="1">The sequence shown here is derived from an EMBL/GenBank/DDBJ whole genome shotgun (WGS) entry which is preliminary data.</text>
</comment>
<reference evidence="1" key="1">
    <citation type="journal article" date="2020" name="Stud. Mycol.">
        <title>101 Dothideomycetes genomes: a test case for predicting lifestyles and emergence of pathogens.</title>
        <authorList>
            <person name="Haridas S."/>
            <person name="Albert R."/>
            <person name="Binder M."/>
            <person name="Bloem J."/>
            <person name="Labutti K."/>
            <person name="Salamov A."/>
            <person name="Andreopoulos B."/>
            <person name="Baker S."/>
            <person name="Barry K."/>
            <person name="Bills G."/>
            <person name="Bluhm B."/>
            <person name="Cannon C."/>
            <person name="Castanera R."/>
            <person name="Culley D."/>
            <person name="Daum C."/>
            <person name="Ezra D."/>
            <person name="Gonzalez J."/>
            <person name="Henrissat B."/>
            <person name="Kuo A."/>
            <person name="Liang C."/>
            <person name="Lipzen A."/>
            <person name="Lutzoni F."/>
            <person name="Magnuson J."/>
            <person name="Mondo S."/>
            <person name="Nolan M."/>
            <person name="Ohm R."/>
            <person name="Pangilinan J."/>
            <person name="Park H.-J."/>
            <person name="Ramirez L."/>
            <person name="Alfaro M."/>
            <person name="Sun H."/>
            <person name="Tritt A."/>
            <person name="Yoshinaga Y."/>
            <person name="Zwiers L.-H."/>
            <person name="Turgeon B."/>
            <person name="Goodwin S."/>
            <person name="Spatafora J."/>
            <person name="Crous P."/>
            <person name="Grigoriev I."/>
        </authorList>
    </citation>
    <scope>NUCLEOTIDE SEQUENCE</scope>
    <source>
        <strain evidence="1">ATCC 200398</strain>
    </source>
</reference>
<evidence type="ECO:0000313" key="2">
    <source>
        <dbReference type="Proteomes" id="UP000799755"/>
    </source>
</evidence>
<evidence type="ECO:0000313" key="1">
    <source>
        <dbReference type="EMBL" id="KAF2463245.1"/>
    </source>
</evidence>
<dbReference type="Proteomes" id="UP000799755">
    <property type="component" value="Unassembled WGS sequence"/>
</dbReference>